<organism evidence="1 2">
    <name type="scientific">Tenacibaculum maritimum NCIMB 2154</name>
    <dbReference type="NCBI Taxonomy" id="1349785"/>
    <lineage>
        <taxon>Bacteria</taxon>
        <taxon>Pseudomonadati</taxon>
        <taxon>Bacteroidota</taxon>
        <taxon>Flavobacteriia</taxon>
        <taxon>Flavobacteriales</taxon>
        <taxon>Flavobacteriaceae</taxon>
        <taxon>Tenacibaculum</taxon>
    </lineage>
</organism>
<dbReference type="OrthoDB" id="1397329at2"/>
<protein>
    <submittedName>
        <fullName evidence="1">Uncharacterized protein</fullName>
    </submittedName>
</protein>
<evidence type="ECO:0000313" key="1">
    <source>
        <dbReference type="EMBL" id="SFZ84005.1"/>
    </source>
</evidence>
<evidence type="ECO:0000313" key="2">
    <source>
        <dbReference type="Proteomes" id="UP000231564"/>
    </source>
</evidence>
<gene>
    <name evidence="1" type="ORF">MARIT_2446</name>
</gene>
<sequence length="637" mass="74305">MNDIFFNTKKQALLLYGQGAKTDAYSLVWNEIPFNKMVDWYLKKTKKAFFKDDFFYNSFLTKQSAVWVREAKAIELWKNYLIHNTSIEFEYYVAYNNPDLFIEGYKETLLFLDNSRLLTLKNGKLPPAVKEEILIWEKLSDLLNTTWNKVSCKIKGLNKSKHEFIVASCAAFEAYVYNNNQDPIKFQYGGDVLSILIAYAQSEIQEETKELTYENIYQIYLEEVWKKEFKSIFTLVNEYVINKDIIYRYAYEPRLKVKINDIGEIVVLEDEVFNIKWNYDADRYSLNENMYYKLGVESYAEHLEKGQIIFHNNNKSEENIMGNALCNGIKLAINDLGMKEKEMKNKIPLLTAITFLQGLATRKYHTFIKPLHNTASKSKSTYIEGTLSLQNKELILISDVENFHQMTNNSGIKCSTENMEKIISNFSFNWKTNRKIKKFDPFKLTINLWQKPFIKLGGNIIAPMSILTSFVGLYAITEALFKNFKPDDGTSIENILCEYYKDMPWDTKIELASVQEKGDVDVIMEDDLHIVYLQLKRTSQKTNTFELAKQKKQDKKAISQLQLAAATYKGKKQIHLWYVSTALEGLGIKTNNVFKVGYQDLLHISRLNLYSNKLKSLEGFIEIVETDQFYKDNRNNN</sequence>
<dbReference type="EMBL" id="LT634361">
    <property type="protein sequence ID" value="SFZ84005.1"/>
    <property type="molecule type" value="Genomic_DNA"/>
</dbReference>
<name>A0A2H1EC62_9FLAO</name>
<dbReference type="RefSeq" id="WP_100211601.1">
    <property type="nucleotide sequence ID" value="NZ_CP138495.1"/>
</dbReference>
<reference evidence="1 2" key="1">
    <citation type="submission" date="2016-11" db="EMBL/GenBank/DDBJ databases">
        <authorList>
            <person name="Jaros S."/>
            <person name="Januszkiewicz K."/>
            <person name="Wedrychowicz H."/>
        </authorList>
    </citation>
    <scope>NUCLEOTIDE SEQUENCE [LARGE SCALE GENOMIC DNA]</scope>
    <source>
        <strain evidence="1">NCIMB 2154T</strain>
    </source>
</reference>
<keyword evidence="2" id="KW-1185">Reference proteome</keyword>
<dbReference type="GeneID" id="47723917"/>
<dbReference type="AlphaFoldDB" id="A0A2H1EC62"/>
<dbReference type="KEGG" id="tmar:MARIT_2446"/>
<accession>A0A2H1EC62</accession>
<dbReference type="Proteomes" id="UP000231564">
    <property type="component" value="Chromosome MARIT"/>
</dbReference>
<proteinExistence type="predicted"/>